<dbReference type="CDD" id="cd06170">
    <property type="entry name" value="LuxR_C_like"/>
    <property type="match status" value="1"/>
</dbReference>
<dbReference type="Proteomes" id="UP001241110">
    <property type="component" value="Unassembled WGS sequence"/>
</dbReference>
<dbReference type="GO" id="GO:0003677">
    <property type="term" value="F:DNA binding"/>
    <property type="evidence" value="ECO:0007669"/>
    <property type="project" value="UniProtKB-KW"/>
</dbReference>
<dbReference type="PANTHER" id="PTHR43214:SF41">
    <property type="entry name" value="NITRATE_NITRITE RESPONSE REGULATOR PROTEIN NARP"/>
    <property type="match status" value="1"/>
</dbReference>
<evidence type="ECO:0000256" key="1">
    <source>
        <dbReference type="ARBA" id="ARBA00022553"/>
    </source>
</evidence>
<dbReference type="InterPro" id="IPR000792">
    <property type="entry name" value="Tscrpt_reg_LuxR_C"/>
</dbReference>
<dbReference type="PROSITE" id="PS50043">
    <property type="entry name" value="HTH_LUXR_2"/>
    <property type="match status" value="1"/>
</dbReference>
<dbReference type="GO" id="GO:0000160">
    <property type="term" value="P:phosphorelay signal transduction system"/>
    <property type="evidence" value="ECO:0007669"/>
    <property type="project" value="InterPro"/>
</dbReference>
<dbReference type="SUPFAM" id="SSF52172">
    <property type="entry name" value="CheY-like"/>
    <property type="match status" value="1"/>
</dbReference>
<accession>A0AAE3QT20</accession>
<sequence>MQQPIGQIQVALVDDHKLFRRGLVELINGFTDYKVVLEATNGKEFIQKLSLEPLPDLVLLDVNMPEMDGYETATWLRKHHPSIKILVLSMYDSETAIIKMLRIGVSGYILKDAETHELKHALDDLIQKGFYYSDLVSGTLAKSIAKPMVETHVQHIHGLNDREIEFLKMVCTELTYKEIADQMCLSVRTIDGYREHLFEKLNVRSRVGLVLFAIRSKIISVS</sequence>
<keyword evidence="4" id="KW-0804">Transcription</keyword>
<evidence type="ECO:0000256" key="4">
    <source>
        <dbReference type="ARBA" id="ARBA00023163"/>
    </source>
</evidence>
<dbReference type="InterPro" id="IPR016032">
    <property type="entry name" value="Sig_transdc_resp-reg_C-effctor"/>
</dbReference>
<reference evidence="8" key="1">
    <citation type="submission" date="2023-05" db="EMBL/GenBank/DDBJ databases">
        <authorList>
            <person name="Zhang X."/>
        </authorList>
    </citation>
    <scope>NUCLEOTIDE SEQUENCE</scope>
    <source>
        <strain evidence="8">YF14B1</strain>
    </source>
</reference>
<evidence type="ECO:0000313" key="9">
    <source>
        <dbReference type="Proteomes" id="UP001241110"/>
    </source>
</evidence>
<proteinExistence type="predicted"/>
<dbReference type="PROSITE" id="PS50110">
    <property type="entry name" value="RESPONSE_REGULATORY"/>
    <property type="match status" value="1"/>
</dbReference>
<dbReference type="GO" id="GO:0006355">
    <property type="term" value="P:regulation of DNA-templated transcription"/>
    <property type="evidence" value="ECO:0007669"/>
    <property type="project" value="InterPro"/>
</dbReference>
<evidence type="ECO:0000313" key="8">
    <source>
        <dbReference type="EMBL" id="MDJ1484917.1"/>
    </source>
</evidence>
<keyword evidence="2" id="KW-0805">Transcription regulation</keyword>
<gene>
    <name evidence="8" type="ORF">QNI16_30740</name>
</gene>
<dbReference type="AlphaFoldDB" id="A0AAE3QT20"/>
<dbReference type="SMART" id="SM00421">
    <property type="entry name" value="HTH_LUXR"/>
    <property type="match status" value="1"/>
</dbReference>
<dbReference type="PANTHER" id="PTHR43214">
    <property type="entry name" value="TWO-COMPONENT RESPONSE REGULATOR"/>
    <property type="match status" value="1"/>
</dbReference>
<dbReference type="Pfam" id="PF00072">
    <property type="entry name" value="Response_reg"/>
    <property type="match status" value="1"/>
</dbReference>
<keyword evidence="3" id="KW-0238">DNA-binding</keyword>
<dbReference type="InterPro" id="IPR011006">
    <property type="entry name" value="CheY-like_superfamily"/>
</dbReference>
<protein>
    <submittedName>
        <fullName evidence="8">Response regulator transcription factor</fullName>
    </submittedName>
</protein>
<dbReference type="InterPro" id="IPR001789">
    <property type="entry name" value="Sig_transdc_resp-reg_receiver"/>
</dbReference>
<keyword evidence="1 5" id="KW-0597">Phosphoprotein</keyword>
<name>A0AAE3QT20_9BACT</name>
<dbReference type="RefSeq" id="WP_313986751.1">
    <property type="nucleotide sequence ID" value="NZ_JASJOS010000017.1"/>
</dbReference>
<feature type="domain" description="Response regulatory" evidence="7">
    <location>
        <begin position="9"/>
        <end position="126"/>
    </location>
</feature>
<feature type="modified residue" description="4-aspartylphosphate" evidence="5">
    <location>
        <position position="61"/>
    </location>
</feature>
<organism evidence="8 9">
    <name type="scientific">Xanthocytophaga flava</name>
    <dbReference type="NCBI Taxonomy" id="3048013"/>
    <lineage>
        <taxon>Bacteria</taxon>
        <taxon>Pseudomonadati</taxon>
        <taxon>Bacteroidota</taxon>
        <taxon>Cytophagia</taxon>
        <taxon>Cytophagales</taxon>
        <taxon>Rhodocytophagaceae</taxon>
        <taxon>Xanthocytophaga</taxon>
    </lineage>
</organism>
<evidence type="ECO:0000259" key="6">
    <source>
        <dbReference type="PROSITE" id="PS50043"/>
    </source>
</evidence>
<evidence type="ECO:0000256" key="5">
    <source>
        <dbReference type="PROSITE-ProRule" id="PRU00169"/>
    </source>
</evidence>
<evidence type="ECO:0000259" key="7">
    <source>
        <dbReference type="PROSITE" id="PS50110"/>
    </source>
</evidence>
<dbReference type="Gene3D" id="3.40.50.2300">
    <property type="match status" value="1"/>
</dbReference>
<comment type="caution">
    <text evidence="8">The sequence shown here is derived from an EMBL/GenBank/DDBJ whole genome shotgun (WGS) entry which is preliminary data.</text>
</comment>
<dbReference type="EMBL" id="JASJOS010000017">
    <property type="protein sequence ID" value="MDJ1484917.1"/>
    <property type="molecule type" value="Genomic_DNA"/>
</dbReference>
<dbReference type="InterPro" id="IPR058245">
    <property type="entry name" value="NreC/VraR/RcsB-like_REC"/>
</dbReference>
<dbReference type="InterPro" id="IPR039420">
    <property type="entry name" value="WalR-like"/>
</dbReference>
<feature type="domain" description="HTH luxR-type" evidence="6">
    <location>
        <begin position="152"/>
        <end position="217"/>
    </location>
</feature>
<dbReference type="SMART" id="SM00448">
    <property type="entry name" value="REC"/>
    <property type="match status" value="1"/>
</dbReference>
<dbReference type="Pfam" id="PF00196">
    <property type="entry name" value="GerE"/>
    <property type="match status" value="1"/>
</dbReference>
<evidence type="ECO:0000256" key="3">
    <source>
        <dbReference type="ARBA" id="ARBA00023125"/>
    </source>
</evidence>
<evidence type="ECO:0000256" key="2">
    <source>
        <dbReference type="ARBA" id="ARBA00023015"/>
    </source>
</evidence>
<dbReference type="SUPFAM" id="SSF46894">
    <property type="entry name" value="C-terminal effector domain of the bipartite response regulators"/>
    <property type="match status" value="1"/>
</dbReference>
<dbReference type="CDD" id="cd17535">
    <property type="entry name" value="REC_NarL-like"/>
    <property type="match status" value="1"/>
</dbReference>